<name>A0ABZ0IDB6_9GAMM</name>
<evidence type="ECO:0000313" key="6">
    <source>
        <dbReference type="Proteomes" id="UP001626549"/>
    </source>
</evidence>
<organism evidence="5 6">
    <name type="scientific">Congregibacter brevis</name>
    <dbReference type="NCBI Taxonomy" id="3081201"/>
    <lineage>
        <taxon>Bacteria</taxon>
        <taxon>Pseudomonadati</taxon>
        <taxon>Pseudomonadota</taxon>
        <taxon>Gammaproteobacteria</taxon>
        <taxon>Cellvibrionales</taxon>
        <taxon>Halieaceae</taxon>
        <taxon>Congregibacter</taxon>
    </lineage>
</organism>
<keyword evidence="6" id="KW-1185">Reference proteome</keyword>
<evidence type="ECO:0000256" key="3">
    <source>
        <dbReference type="ARBA" id="ARBA00023163"/>
    </source>
</evidence>
<dbReference type="RefSeq" id="WP_407327771.1">
    <property type="nucleotide sequence ID" value="NZ_CP136865.1"/>
</dbReference>
<dbReference type="Pfam" id="PF12625">
    <property type="entry name" value="Arabinose_bd"/>
    <property type="match status" value="1"/>
</dbReference>
<reference evidence="5 6" key="1">
    <citation type="submission" date="2023-10" db="EMBL/GenBank/DDBJ databases">
        <title>Two novel species belonging to the OM43/NOR5 clade.</title>
        <authorList>
            <person name="Park M."/>
        </authorList>
    </citation>
    <scope>NUCLEOTIDE SEQUENCE [LARGE SCALE GENOMIC DNA]</scope>
    <source>
        <strain evidence="5 6">IMCC45268</strain>
    </source>
</reference>
<dbReference type="PROSITE" id="PS01124">
    <property type="entry name" value="HTH_ARAC_FAMILY_2"/>
    <property type="match status" value="1"/>
</dbReference>
<sequence>MTSRAIYSEASDFQLPSTYSRIIARVAKLQERDLSKLLLGTGLPEDILMPGDETFISGDQQLAIMQNGRELLGSPDFGLRLGEQLHPSAHGPLGYLALCSPDLMSALLSLRDYLPLRLPWVAIDINVSQECIHCELRFHMSVDDDSFAQVTVTECFAMLMQSFVEAVLRRPATEAMINFAHHEPTHAHYYDQFLHAPYRFEAAQNSYILPGELASAANATSDNASFRLTQQLCISLLEQTPRSSSSMADRVRTLMLLRPIDSIAEPDIAQALFVSKRTLGRRLEVEGTSFRQLKDQFLAELARRYLMEPRQTVEAVAASLGYHDAAAFRKAFKRWTGLTPKLYRQTPSAL</sequence>
<dbReference type="SMART" id="SM00342">
    <property type="entry name" value="HTH_ARAC"/>
    <property type="match status" value="1"/>
</dbReference>
<dbReference type="Proteomes" id="UP001626549">
    <property type="component" value="Chromosome"/>
</dbReference>
<evidence type="ECO:0000256" key="2">
    <source>
        <dbReference type="ARBA" id="ARBA00023125"/>
    </source>
</evidence>
<dbReference type="PANTHER" id="PTHR47894">
    <property type="entry name" value="HTH-TYPE TRANSCRIPTIONAL REGULATOR GADX"/>
    <property type="match status" value="1"/>
</dbReference>
<evidence type="ECO:0000313" key="5">
    <source>
        <dbReference type="EMBL" id="WOJ97083.1"/>
    </source>
</evidence>
<keyword evidence="3" id="KW-0804">Transcription</keyword>
<evidence type="ECO:0000259" key="4">
    <source>
        <dbReference type="PROSITE" id="PS01124"/>
    </source>
</evidence>
<dbReference type="EMBL" id="CP136865">
    <property type="protein sequence ID" value="WOJ97083.1"/>
    <property type="molecule type" value="Genomic_DNA"/>
</dbReference>
<evidence type="ECO:0000256" key="1">
    <source>
        <dbReference type="ARBA" id="ARBA00023015"/>
    </source>
</evidence>
<dbReference type="Pfam" id="PF12833">
    <property type="entry name" value="HTH_18"/>
    <property type="match status" value="1"/>
</dbReference>
<dbReference type="InterPro" id="IPR009057">
    <property type="entry name" value="Homeodomain-like_sf"/>
</dbReference>
<proteinExistence type="predicted"/>
<dbReference type="SUPFAM" id="SSF46689">
    <property type="entry name" value="Homeodomain-like"/>
    <property type="match status" value="1"/>
</dbReference>
<dbReference type="Gene3D" id="1.10.10.60">
    <property type="entry name" value="Homeodomain-like"/>
    <property type="match status" value="1"/>
</dbReference>
<dbReference type="InterPro" id="IPR018060">
    <property type="entry name" value="HTH_AraC"/>
</dbReference>
<feature type="domain" description="HTH araC/xylS-type" evidence="4">
    <location>
        <begin position="249"/>
        <end position="346"/>
    </location>
</feature>
<accession>A0ABZ0IDB6</accession>
<dbReference type="PANTHER" id="PTHR47894:SF1">
    <property type="entry name" value="HTH-TYPE TRANSCRIPTIONAL REGULATOR VQSM"/>
    <property type="match status" value="1"/>
</dbReference>
<keyword evidence="2" id="KW-0238">DNA-binding</keyword>
<gene>
    <name evidence="5" type="ORF">R0137_00575</name>
</gene>
<protein>
    <submittedName>
        <fullName evidence="5">AraC family transcriptional regulator ligand-binding domain-containing protein</fullName>
    </submittedName>
</protein>
<keyword evidence="1" id="KW-0805">Transcription regulation</keyword>
<dbReference type="InterPro" id="IPR032687">
    <property type="entry name" value="AraC-type_N"/>
</dbReference>